<organism evidence="1 2">
    <name type="scientific">Musa troglodytarum</name>
    <name type="common">fe'i banana</name>
    <dbReference type="NCBI Taxonomy" id="320322"/>
    <lineage>
        <taxon>Eukaryota</taxon>
        <taxon>Viridiplantae</taxon>
        <taxon>Streptophyta</taxon>
        <taxon>Embryophyta</taxon>
        <taxon>Tracheophyta</taxon>
        <taxon>Spermatophyta</taxon>
        <taxon>Magnoliopsida</taxon>
        <taxon>Liliopsida</taxon>
        <taxon>Zingiberales</taxon>
        <taxon>Musaceae</taxon>
        <taxon>Musa</taxon>
    </lineage>
</organism>
<name>A0A9E7H901_9LILI</name>
<gene>
    <name evidence="1" type="ORF">MUK42_15173</name>
</gene>
<dbReference type="GO" id="GO:0005786">
    <property type="term" value="C:signal recognition particle, endoplasmic reticulum targeting"/>
    <property type="evidence" value="ECO:0007669"/>
    <property type="project" value="TreeGrafter"/>
</dbReference>
<sequence>MEEFEIFNVKPFVSHLLGMGDRSGFIDNIHEVAPTDQQPELFQKFSEGSFTLWLDLSSEELAISVVQFFSMLPRFSAELMSKELDGTSPKLMNECSTLHTVRGSDRSVGDVTEMPEEYKCFAKMCGEMKGRFKISKKGEMSALSRNMNARHMSKVLPPQMPNPSVACRTS</sequence>
<dbReference type="PANTHER" id="PTHR11564">
    <property type="entry name" value="SIGNAL RECOGNITION PARTICLE 54K PROTEIN SRP54"/>
    <property type="match status" value="1"/>
</dbReference>
<dbReference type="EMBL" id="CP097510">
    <property type="protein sequence ID" value="URE25428.1"/>
    <property type="molecule type" value="Genomic_DNA"/>
</dbReference>
<keyword evidence="2" id="KW-1185">Reference proteome</keyword>
<dbReference type="AlphaFoldDB" id="A0A9E7H901"/>
<dbReference type="GO" id="GO:0008312">
    <property type="term" value="F:7S RNA binding"/>
    <property type="evidence" value="ECO:0007669"/>
    <property type="project" value="InterPro"/>
</dbReference>
<evidence type="ECO:0000313" key="2">
    <source>
        <dbReference type="Proteomes" id="UP001055439"/>
    </source>
</evidence>
<dbReference type="PANTHER" id="PTHR11564:SF5">
    <property type="entry name" value="SIGNAL RECOGNITION PARTICLE SUBUNIT SRP54"/>
    <property type="match status" value="1"/>
</dbReference>
<dbReference type="SUPFAM" id="SSF47446">
    <property type="entry name" value="Signal peptide-binding domain"/>
    <property type="match status" value="1"/>
</dbReference>
<evidence type="ECO:0000313" key="1">
    <source>
        <dbReference type="EMBL" id="URE25428.1"/>
    </source>
</evidence>
<dbReference type="GO" id="GO:0005525">
    <property type="term" value="F:GTP binding"/>
    <property type="evidence" value="ECO:0007669"/>
    <property type="project" value="InterPro"/>
</dbReference>
<accession>A0A9E7H901</accession>
<dbReference type="OrthoDB" id="10250817at2759"/>
<dbReference type="GO" id="GO:0006616">
    <property type="term" value="P:SRP-dependent cotranslational protein targeting to membrane, translocation"/>
    <property type="evidence" value="ECO:0007669"/>
    <property type="project" value="TreeGrafter"/>
</dbReference>
<proteinExistence type="predicted"/>
<dbReference type="InterPro" id="IPR022941">
    <property type="entry name" value="SRP54"/>
</dbReference>
<dbReference type="GO" id="GO:0030942">
    <property type="term" value="F:endoplasmic reticulum signal peptide binding"/>
    <property type="evidence" value="ECO:0007669"/>
    <property type="project" value="TreeGrafter"/>
</dbReference>
<dbReference type="Proteomes" id="UP001055439">
    <property type="component" value="Chromosome 8"/>
</dbReference>
<dbReference type="GO" id="GO:0005829">
    <property type="term" value="C:cytosol"/>
    <property type="evidence" value="ECO:0007669"/>
    <property type="project" value="TreeGrafter"/>
</dbReference>
<reference evidence="1" key="1">
    <citation type="submission" date="2022-05" db="EMBL/GenBank/DDBJ databases">
        <title>The Musa troglodytarum L. genome provides insights into the mechanism of non-climacteric behaviour and enrichment of carotenoids.</title>
        <authorList>
            <person name="Wang J."/>
        </authorList>
    </citation>
    <scope>NUCLEOTIDE SEQUENCE</scope>
    <source>
        <tissue evidence="1">Leaf</tissue>
    </source>
</reference>
<protein>
    <submittedName>
        <fullName evidence="1">Signal recognition particle 54 kDa protein</fullName>
    </submittedName>
</protein>
<dbReference type="InterPro" id="IPR036891">
    <property type="entry name" value="Signal_recog_part_SRP54_M_sf"/>
</dbReference>
<dbReference type="GO" id="GO:0003924">
    <property type="term" value="F:GTPase activity"/>
    <property type="evidence" value="ECO:0007669"/>
    <property type="project" value="InterPro"/>
</dbReference>